<keyword evidence="3" id="KW-0963">Cytoplasm</keyword>
<dbReference type="UniPathway" id="UPA00034">
    <property type="reaction ID" value="UER00025"/>
</dbReference>
<proteinExistence type="inferred from homology"/>
<dbReference type="eggNOG" id="COG0253">
    <property type="taxonomic scope" value="Bacteria"/>
</dbReference>
<organism evidence="5 6">
    <name type="scientific">Fulvivirga imtechensis AK7</name>
    <dbReference type="NCBI Taxonomy" id="1237149"/>
    <lineage>
        <taxon>Bacteria</taxon>
        <taxon>Pseudomonadati</taxon>
        <taxon>Bacteroidota</taxon>
        <taxon>Cytophagia</taxon>
        <taxon>Cytophagales</taxon>
        <taxon>Fulvivirgaceae</taxon>
        <taxon>Fulvivirga</taxon>
    </lineage>
</organism>
<evidence type="ECO:0000256" key="1">
    <source>
        <dbReference type="ARBA" id="ARBA00010219"/>
    </source>
</evidence>
<feature type="binding site" evidence="3">
    <location>
        <begin position="89"/>
        <end position="90"/>
    </location>
    <ligand>
        <name>substrate</name>
    </ligand>
</feature>
<dbReference type="EMBL" id="AMZN01000064">
    <property type="protein sequence ID" value="ELR69918.1"/>
    <property type="molecule type" value="Genomic_DNA"/>
</dbReference>
<evidence type="ECO:0000256" key="3">
    <source>
        <dbReference type="HAMAP-Rule" id="MF_00197"/>
    </source>
</evidence>
<feature type="active site" description="Proton acceptor" evidence="3">
    <location>
        <position position="213"/>
    </location>
</feature>
<dbReference type="SUPFAM" id="SSF54506">
    <property type="entry name" value="Diaminopimelate epimerase-like"/>
    <property type="match status" value="2"/>
</dbReference>
<feature type="binding site" evidence="3">
    <location>
        <position position="185"/>
    </location>
    <ligand>
        <name>substrate</name>
    </ligand>
</feature>
<dbReference type="NCBIfam" id="TIGR00652">
    <property type="entry name" value="DapF"/>
    <property type="match status" value="1"/>
</dbReference>
<dbReference type="GO" id="GO:0005829">
    <property type="term" value="C:cytosol"/>
    <property type="evidence" value="ECO:0007669"/>
    <property type="project" value="TreeGrafter"/>
</dbReference>
<dbReference type="HAMAP" id="MF_00197">
    <property type="entry name" value="DAP_epimerase"/>
    <property type="match status" value="1"/>
</dbReference>
<evidence type="ECO:0000256" key="4">
    <source>
        <dbReference type="NCBIfam" id="TIGR00652"/>
    </source>
</evidence>
<comment type="similarity">
    <text evidence="1 3">Belongs to the diaminopimelate epimerase family.</text>
</comment>
<dbReference type="GO" id="GO:0009089">
    <property type="term" value="P:lysine biosynthetic process via diaminopimelate"/>
    <property type="evidence" value="ECO:0007669"/>
    <property type="project" value="UniProtKB-UniRule"/>
</dbReference>
<keyword evidence="3" id="KW-0457">Lysine biosynthesis</keyword>
<dbReference type="STRING" id="1237149.C900_04441"/>
<comment type="subunit">
    <text evidence="3">Homodimer.</text>
</comment>
<comment type="pathway">
    <text evidence="3">Amino-acid biosynthesis; L-lysine biosynthesis via DAP pathway; DL-2,6-diaminopimelate from LL-2,6-diaminopimelate: step 1/1.</text>
</comment>
<feature type="binding site" evidence="3">
    <location>
        <position position="80"/>
    </location>
    <ligand>
        <name>substrate</name>
    </ligand>
</feature>
<gene>
    <name evidence="3" type="primary">dapF</name>
    <name evidence="5" type="ORF">C900_04441</name>
</gene>
<dbReference type="EC" id="5.1.1.7" evidence="3 4"/>
<feature type="binding site" evidence="3">
    <location>
        <begin position="203"/>
        <end position="204"/>
    </location>
    <ligand>
        <name>substrate</name>
    </ligand>
</feature>
<dbReference type="Pfam" id="PF01678">
    <property type="entry name" value="DAP_epimerase"/>
    <property type="match status" value="2"/>
</dbReference>
<evidence type="ECO:0000313" key="5">
    <source>
        <dbReference type="EMBL" id="ELR69918.1"/>
    </source>
</evidence>
<feature type="site" description="Could be important to modulate the pK values of the two catalytic cysteine residues" evidence="3">
    <location>
        <position position="203"/>
    </location>
</feature>
<comment type="catalytic activity">
    <reaction evidence="3">
        <text>(2S,6S)-2,6-diaminopimelate = meso-2,6-diaminopimelate</text>
        <dbReference type="Rhea" id="RHEA:15393"/>
        <dbReference type="ChEBI" id="CHEBI:57609"/>
        <dbReference type="ChEBI" id="CHEBI:57791"/>
        <dbReference type="EC" id="5.1.1.7"/>
    </reaction>
</comment>
<dbReference type="PANTHER" id="PTHR31689">
    <property type="entry name" value="DIAMINOPIMELATE EPIMERASE, CHLOROPLASTIC"/>
    <property type="match status" value="1"/>
</dbReference>
<dbReference type="PATRIC" id="fig|1237149.3.peg.3957"/>
<accession>L8JP02</accession>
<name>L8JP02_9BACT</name>
<dbReference type="PANTHER" id="PTHR31689:SF0">
    <property type="entry name" value="DIAMINOPIMELATE EPIMERASE"/>
    <property type="match status" value="1"/>
</dbReference>
<comment type="caution">
    <text evidence="5">The sequence shown here is derived from an EMBL/GenBank/DDBJ whole genome shotgun (WGS) entry which is preliminary data.</text>
</comment>
<feature type="binding site" evidence="3">
    <location>
        <begin position="214"/>
        <end position="215"/>
    </location>
    <ligand>
        <name>substrate</name>
    </ligand>
</feature>
<protein>
    <recommendedName>
        <fullName evidence="3 4">Diaminopimelate epimerase</fullName>
        <shortName evidence="3">DAP epimerase</shortName>
        <ecNumber evidence="3 4">5.1.1.7</ecNumber>
    </recommendedName>
    <alternativeName>
        <fullName evidence="3">PLP-independent amino acid racemase</fullName>
    </alternativeName>
</protein>
<dbReference type="Gene3D" id="3.10.310.10">
    <property type="entry name" value="Diaminopimelate Epimerase, Chain A, domain 1"/>
    <property type="match status" value="2"/>
</dbReference>
<comment type="subcellular location">
    <subcellularLocation>
        <location evidence="3">Cytoplasm</location>
    </subcellularLocation>
</comment>
<feature type="binding site" evidence="3">
    <location>
        <position position="29"/>
    </location>
    <ligand>
        <name>substrate</name>
    </ligand>
</feature>
<keyword evidence="2 3" id="KW-0413">Isomerase</keyword>
<dbReference type="Proteomes" id="UP000011135">
    <property type="component" value="Unassembled WGS sequence"/>
</dbReference>
<evidence type="ECO:0000256" key="2">
    <source>
        <dbReference type="ARBA" id="ARBA00023235"/>
    </source>
</evidence>
<dbReference type="GO" id="GO:0008837">
    <property type="term" value="F:diaminopimelate epimerase activity"/>
    <property type="evidence" value="ECO:0007669"/>
    <property type="project" value="UniProtKB-UniRule"/>
</dbReference>
<sequence length="274" mass="30282">MDLIYTEAGFLIYIDMVNLKFYKYQATGNDFILIDNRTLKLQLDQPQIQKLCDRKFGIGSDGLILIQDHPDSDFEMVFYNPDGSQSLCGNGSRCAVNFASFLGIFQGSTRFLAFDGEHQADILPDGQVRLKMGDVQNVRLMADGMFIDTGSPHLIKYVINVQNYRVYDEGKAIRNGGLFKEAGVNVNFVQITGDSEIFVRTYERGVENETLSCGTGVTAAAIASSHKGLNSPVTVNTQGGTLTVEYTQISNDNYSDIYLTGPAEKVFEGTIELN</sequence>
<keyword evidence="3" id="KW-0028">Amino-acid biosynthesis</keyword>
<feature type="active site" description="Proton donor" evidence="3">
    <location>
        <position position="88"/>
    </location>
</feature>
<keyword evidence="6" id="KW-1185">Reference proteome</keyword>
<comment type="function">
    <text evidence="3">Catalyzes the stereoinversion of LL-2,6-diaminopimelate (L,L-DAP) to meso-diaminopimelate (meso-DAP), a precursor of L-lysine and an essential component of the bacterial peptidoglycan.</text>
</comment>
<evidence type="ECO:0000313" key="6">
    <source>
        <dbReference type="Proteomes" id="UP000011135"/>
    </source>
</evidence>
<reference evidence="5 6" key="1">
    <citation type="submission" date="2012-12" db="EMBL/GenBank/DDBJ databases">
        <title>Genome assembly of Fulvivirga imtechensis AK7.</title>
        <authorList>
            <person name="Nupur N."/>
            <person name="Khatri I."/>
            <person name="Kumar R."/>
            <person name="Subramanian S."/>
            <person name="Pinnaka A."/>
        </authorList>
    </citation>
    <scope>NUCLEOTIDE SEQUENCE [LARGE SCALE GENOMIC DNA]</scope>
    <source>
        <strain evidence="5 6">AK7</strain>
    </source>
</reference>
<dbReference type="AlphaFoldDB" id="L8JP02"/>
<feature type="site" description="Could be important to modulate the pK values of the two catalytic cysteine residues" evidence="3">
    <location>
        <position position="153"/>
    </location>
</feature>
<comment type="caution">
    <text evidence="3">Lacks conserved residue(s) required for the propagation of feature annotation.</text>
</comment>
<dbReference type="InterPro" id="IPR001653">
    <property type="entry name" value="DAP_epimerase_DapF"/>
</dbReference>